<name>A0A0R2CPM8_9LACO</name>
<organism evidence="2 3">
    <name type="scientific">Lentilactobacillus senioris DSM 24302 = JCM 17472</name>
    <dbReference type="NCBI Taxonomy" id="1423802"/>
    <lineage>
        <taxon>Bacteria</taxon>
        <taxon>Bacillati</taxon>
        <taxon>Bacillota</taxon>
        <taxon>Bacilli</taxon>
        <taxon>Lactobacillales</taxon>
        <taxon>Lactobacillaceae</taxon>
        <taxon>Lentilactobacillus</taxon>
    </lineage>
</organism>
<dbReference type="Proteomes" id="UP000051256">
    <property type="component" value="Unassembled WGS sequence"/>
</dbReference>
<evidence type="ECO:0000313" key="3">
    <source>
        <dbReference type="Proteomes" id="UP000051256"/>
    </source>
</evidence>
<reference evidence="2 3" key="1">
    <citation type="journal article" date="2015" name="Genome Announc.">
        <title>Expanding the biotechnology potential of lactobacilli through comparative genomics of 213 strains and associated genera.</title>
        <authorList>
            <person name="Sun Z."/>
            <person name="Harris H.M."/>
            <person name="McCann A."/>
            <person name="Guo C."/>
            <person name="Argimon S."/>
            <person name="Zhang W."/>
            <person name="Yang X."/>
            <person name="Jeffery I.B."/>
            <person name="Cooney J.C."/>
            <person name="Kagawa T.F."/>
            <person name="Liu W."/>
            <person name="Song Y."/>
            <person name="Salvetti E."/>
            <person name="Wrobel A."/>
            <person name="Rasinkangas P."/>
            <person name="Parkhill J."/>
            <person name="Rea M.C."/>
            <person name="O'Sullivan O."/>
            <person name="Ritari J."/>
            <person name="Douillard F.P."/>
            <person name="Paul Ross R."/>
            <person name="Yang R."/>
            <person name="Briner A.E."/>
            <person name="Felis G.E."/>
            <person name="de Vos W.M."/>
            <person name="Barrangou R."/>
            <person name="Klaenhammer T.R."/>
            <person name="Caufield P.W."/>
            <person name="Cui Y."/>
            <person name="Zhang H."/>
            <person name="O'Toole P.W."/>
        </authorList>
    </citation>
    <scope>NUCLEOTIDE SEQUENCE [LARGE SCALE GENOMIC DNA]</scope>
    <source>
        <strain evidence="2 3">DSM 24302</strain>
    </source>
</reference>
<protein>
    <recommendedName>
        <fullName evidence="1">CapR homology domain-containing protein</fullName>
    </recommendedName>
</protein>
<dbReference type="RefSeq" id="WP_054669142.1">
    <property type="nucleotide sequence ID" value="NZ_AYZR01000008.1"/>
</dbReference>
<dbReference type="InterPro" id="IPR048793">
    <property type="entry name" value="CapR_dom"/>
</dbReference>
<dbReference type="AlphaFoldDB" id="A0A0R2CPM8"/>
<gene>
    <name evidence="2" type="ORF">FC56_GL000290</name>
</gene>
<keyword evidence="3" id="KW-1185">Reference proteome</keyword>
<evidence type="ECO:0000259" key="1">
    <source>
        <dbReference type="Pfam" id="PF21817"/>
    </source>
</evidence>
<dbReference type="Gene3D" id="3.40.960.10">
    <property type="entry name" value="VSR Endonuclease"/>
    <property type="match status" value="1"/>
</dbReference>
<comment type="caution">
    <text evidence="2">The sequence shown here is derived from an EMBL/GenBank/DDBJ whole genome shotgun (WGS) entry which is preliminary data.</text>
</comment>
<feature type="domain" description="CapR homology" evidence="1">
    <location>
        <begin position="75"/>
        <end position="126"/>
    </location>
</feature>
<dbReference type="PATRIC" id="fig|1423802.4.peg.298"/>
<evidence type="ECO:0000313" key="2">
    <source>
        <dbReference type="EMBL" id="KRM93576.1"/>
    </source>
</evidence>
<proteinExistence type="predicted"/>
<dbReference type="EMBL" id="AYZR01000008">
    <property type="protein sequence ID" value="KRM93576.1"/>
    <property type="molecule type" value="Genomic_DNA"/>
</dbReference>
<dbReference type="STRING" id="1423802.FC56_GL000290"/>
<sequence length="390" mass="45298">MKKLTQKEVQKRIDIKQEGQYELLGKYKNKDSKVLIRCRICGIEWECIPNTLFRNRIGKECKHHINMTYEMVSDRIFKSTNNTIKFIGTYKGARTPSLMHCNKCGYEWETEPYVIYAMGFGCPSCSGMRKKDTQLFRKQIKKLVGLEYSVLGEYVNSTTLIKFRHNKCGYEFNMTPHAFLAGQRCTRPEEVNIRRTAPQIMTLTQANDLLKSNRNGEYVIIANYSKATSKATIMHTKCGKTFSAKPSPIIHNVSGCPYCYASHGEDAVRQYLLDNDFSFEEQYTFDDCVYKRRLPFDFAVFKDNHLMFLIEYQGVQHYKPKFGSEVFKLTKIRDQIKKDYCESHGITLAAIPYKRWYSFDSLKSQIYSYLNNFLSHVDPEPSPEGNSGKA</sequence>
<accession>A0A0R2CPM8</accession>
<dbReference type="Pfam" id="PF21817">
    <property type="entry name" value="CapR"/>
    <property type="match status" value="1"/>
</dbReference>